<dbReference type="SUPFAM" id="SSF54637">
    <property type="entry name" value="Thioesterase/thiol ester dehydrase-isomerase"/>
    <property type="match status" value="2"/>
</dbReference>
<dbReference type="Pfam" id="PF01575">
    <property type="entry name" value="MaoC_dehydratas"/>
    <property type="match status" value="1"/>
</dbReference>
<proteinExistence type="predicted"/>
<evidence type="ECO:0000313" key="3">
    <source>
        <dbReference type="EMBL" id="SKB86424.1"/>
    </source>
</evidence>
<evidence type="ECO:0000313" key="4">
    <source>
        <dbReference type="Proteomes" id="UP000189818"/>
    </source>
</evidence>
<gene>
    <name evidence="3" type="ORF">SAMN06295920_107165</name>
</gene>
<dbReference type="GO" id="GO:0003857">
    <property type="term" value="F:(3S)-3-hydroxyacyl-CoA dehydrogenase (NAD+) activity"/>
    <property type="evidence" value="ECO:0007669"/>
    <property type="project" value="TreeGrafter"/>
</dbReference>
<dbReference type="PANTHER" id="PTHR13078">
    <property type="entry name" value="PEROXISOMAL MULTIFUNCTIONAL ENZYME TYPE 2-RELATED"/>
    <property type="match status" value="1"/>
</dbReference>
<organism evidence="3 4">
    <name type="scientific">Rhizorhabdus histidinilytica</name>
    <dbReference type="NCBI Taxonomy" id="439228"/>
    <lineage>
        <taxon>Bacteria</taxon>
        <taxon>Pseudomonadati</taxon>
        <taxon>Pseudomonadota</taxon>
        <taxon>Alphaproteobacteria</taxon>
        <taxon>Sphingomonadales</taxon>
        <taxon>Sphingomonadaceae</taxon>
        <taxon>Rhizorhabdus</taxon>
    </lineage>
</organism>
<dbReference type="OrthoDB" id="5522043at2"/>
<keyword evidence="4" id="KW-1185">Reference proteome</keyword>
<dbReference type="Gene3D" id="3.10.129.10">
    <property type="entry name" value="Hotdog Thioesterase"/>
    <property type="match status" value="1"/>
</dbReference>
<protein>
    <submittedName>
        <fullName evidence="3">Acyl dehydratase</fullName>
    </submittedName>
</protein>
<dbReference type="GO" id="GO:0044594">
    <property type="term" value="F:17-beta-hydroxysteroid dehydrogenase (NAD+) activity"/>
    <property type="evidence" value="ECO:0007669"/>
    <property type="project" value="TreeGrafter"/>
</dbReference>
<dbReference type="STRING" id="439228.SAMN06295920_107165"/>
<evidence type="ECO:0000259" key="2">
    <source>
        <dbReference type="Pfam" id="PF22622"/>
    </source>
</evidence>
<sequence length="285" mass="31146">MPIDYPAILSLQETGKRFTYTDRDTMLYALGVGLGSDPLDEDELRFVFEKELRAVPTLATVVAWGAGVSTDKLGVDYRLVLHGEEQTIFHRPMPTAATIVADSGVAEVYDKGEGKGAVIVRQTVIRDEADGQPIVTLNRTIFARGDGGTGGSKAAQPAPHSVPDRAPDKVLDYRVAPNQAMIYRLCGDRNPLHVEPERAKAAGFHMPILHGLCTYGFTCRAVLEAYCDFDPVRIASHQARFSSPVFPGDTLRISLWRDGHVVSFEAAVPERNVTVLKNGKTVLRS</sequence>
<dbReference type="CDD" id="cd03448">
    <property type="entry name" value="HDE_HSD"/>
    <property type="match status" value="1"/>
</dbReference>
<dbReference type="EMBL" id="FUYM01000007">
    <property type="protein sequence ID" value="SKB86424.1"/>
    <property type="molecule type" value="Genomic_DNA"/>
</dbReference>
<evidence type="ECO:0000259" key="1">
    <source>
        <dbReference type="Pfam" id="PF01575"/>
    </source>
</evidence>
<dbReference type="InterPro" id="IPR054357">
    <property type="entry name" value="MFE-2_N"/>
</dbReference>
<feature type="domain" description="Peroxisomal multifunctional enzyme type 2-like N-terminal" evidence="2">
    <location>
        <begin position="18"/>
        <end position="145"/>
    </location>
</feature>
<dbReference type="InterPro" id="IPR002539">
    <property type="entry name" value="MaoC-like_dom"/>
</dbReference>
<dbReference type="Pfam" id="PF22622">
    <property type="entry name" value="MFE-2_hydrat-2_N"/>
    <property type="match status" value="1"/>
</dbReference>
<feature type="domain" description="MaoC-like" evidence="1">
    <location>
        <begin position="162"/>
        <end position="273"/>
    </location>
</feature>
<reference evidence="4" key="1">
    <citation type="submission" date="2017-02" db="EMBL/GenBank/DDBJ databases">
        <authorList>
            <person name="Varghese N."/>
            <person name="Submissions S."/>
        </authorList>
    </citation>
    <scope>NUCLEOTIDE SEQUENCE [LARGE SCALE GENOMIC DNA]</scope>
    <source>
        <strain evidence="4">UM2</strain>
    </source>
</reference>
<dbReference type="Proteomes" id="UP000189818">
    <property type="component" value="Unassembled WGS sequence"/>
</dbReference>
<name>A0A1T5ER71_9SPHN</name>
<dbReference type="RefSeq" id="WP_079649260.1">
    <property type="nucleotide sequence ID" value="NZ_FUYM01000007.1"/>
</dbReference>
<accession>A0A1T5ER71</accession>
<dbReference type="GO" id="GO:0006635">
    <property type="term" value="P:fatty acid beta-oxidation"/>
    <property type="evidence" value="ECO:0007669"/>
    <property type="project" value="TreeGrafter"/>
</dbReference>
<dbReference type="AlphaFoldDB" id="A0A1T5ER71"/>
<dbReference type="GO" id="GO:0004300">
    <property type="term" value="F:enoyl-CoA hydratase activity"/>
    <property type="evidence" value="ECO:0007669"/>
    <property type="project" value="TreeGrafter"/>
</dbReference>
<dbReference type="PANTHER" id="PTHR13078:SF56">
    <property type="entry name" value="PEROXISOMAL MULTIFUNCTIONAL ENZYME TYPE 2"/>
    <property type="match status" value="1"/>
</dbReference>
<dbReference type="InterPro" id="IPR029069">
    <property type="entry name" value="HotDog_dom_sf"/>
</dbReference>